<dbReference type="EMBL" id="JAGTJQ010000014">
    <property type="protein sequence ID" value="KAH7012703.1"/>
    <property type="molecule type" value="Genomic_DNA"/>
</dbReference>
<dbReference type="InterPro" id="IPR013094">
    <property type="entry name" value="AB_hydrolase_3"/>
</dbReference>
<feature type="compositionally biased region" description="Basic and acidic residues" evidence="2">
    <location>
        <begin position="301"/>
        <end position="310"/>
    </location>
</feature>
<reference evidence="4" key="1">
    <citation type="journal article" date="2021" name="Nat. Commun.">
        <title>Genetic determinants of endophytism in the Arabidopsis root mycobiome.</title>
        <authorList>
            <person name="Mesny F."/>
            <person name="Miyauchi S."/>
            <person name="Thiergart T."/>
            <person name="Pickel B."/>
            <person name="Atanasova L."/>
            <person name="Karlsson M."/>
            <person name="Huettel B."/>
            <person name="Barry K.W."/>
            <person name="Haridas S."/>
            <person name="Chen C."/>
            <person name="Bauer D."/>
            <person name="Andreopoulos W."/>
            <person name="Pangilinan J."/>
            <person name="LaButti K."/>
            <person name="Riley R."/>
            <person name="Lipzen A."/>
            <person name="Clum A."/>
            <person name="Drula E."/>
            <person name="Henrissat B."/>
            <person name="Kohler A."/>
            <person name="Grigoriev I.V."/>
            <person name="Martin F.M."/>
            <person name="Hacquard S."/>
        </authorList>
    </citation>
    <scope>NUCLEOTIDE SEQUENCE</scope>
    <source>
        <strain evidence="4">MPI-CAGE-CH-0230</strain>
    </source>
</reference>
<proteinExistence type="predicted"/>
<evidence type="ECO:0000313" key="4">
    <source>
        <dbReference type="EMBL" id="KAH7012703.1"/>
    </source>
</evidence>
<dbReference type="GO" id="GO:0016787">
    <property type="term" value="F:hydrolase activity"/>
    <property type="evidence" value="ECO:0007669"/>
    <property type="project" value="UniProtKB-KW"/>
</dbReference>
<dbReference type="InterPro" id="IPR029058">
    <property type="entry name" value="AB_hydrolase_fold"/>
</dbReference>
<sequence length="388" mass="43054">MADLSAPGELAVQPHFPFLQALQHGAIAWSVKGVINTLLTFRQLGHWWNKSPNAPDLVKTYACRSSLPIRIFFPKGYERNSKALLPTLFVIHGGGFLIGDPSDDDLVNRRVADTHNFLVVELNYRKAPGSPFPVGLHDLEAILLALYKDLDSPGSDAWLPVDKSRVAFSGFSAGGCLALGLCQLPAIQTIVAPSAVIPVYPVVDQSIKPGERALRRHYKTSFPGLRGDSKDLLSRMSPYFVWSYLPYGQDLRDPLLSPFYAKRESLPKGVFVVGAELDQLCHEGWRFACRLGGKRVPPDSAEEKPGREEPGTETGKLVTEGGDERFYWEHDEGGKSERWLLIPDAVHGFNLIPPSMHADPVAVKDSNDKAIAYEKMMAEWLNNVIWKK</sequence>
<evidence type="ECO:0000256" key="2">
    <source>
        <dbReference type="SAM" id="MobiDB-lite"/>
    </source>
</evidence>
<protein>
    <submittedName>
        <fullName evidence="4">Alpha/Beta hydrolase protein</fullName>
    </submittedName>
</protein>
<dbReference type="InterPro" id="IPR050300">
    <property type="entry name" value="GDXG_lipolytic_enzyme"/>
</dbReference>
<accession>A0A9P8XSX4</accession>
<dbReference type="OrthoDB" id="408631at2759"/>
<dbReference type="Gene3D" id="3.40.50.1820">
    <property type="entry name" value="alpha/beta hydrolase"/>
    <property type="match status" value="1"/>
</dbReference>
<dbReference type="AlphaFoldDB" id="A0A9P8XSX4"/>
<dbReference type="Proteomes" id="UP000756346">
    <property type="component" value="Unassembled WGS sequence"/>
</dbReference>
<dbReference type="Pfam" id="PF07859">
    <property type="entry name" value="Abhydrolase_3"/>
    <property type="match status" value="1"/>
</dbReference>
<comment type="caution">
    <text evidence="4">The sequence shown here is derived from an EMBL/GenBank/DDBJ whole genome shotgun (WGS) entry which is preliminary data.</text>
</comment>
<name>A0A9P8XSX4_9PEZI</name>
<gene>
    <name evidence="4" type="ORF">B0I36DRAFT_278882</name>
</gene>
<evidence type="ECO:0000256" key="1">
    <source>
        <dbReference type="ARBA" id="ARBA00022801"/>
    </source>
</evidence>
<evidence type="ECO:0000259" key="3">
    <source>
        <dbReference type="Pfam" id="PF07859"/>
    </source>
</evidence>
<dbReference type="SUPFAM" id="SSF53474">
    <property type="entry name" value="alpha/beta-Hydrolases"/>
    <property type="match status" value="1"/>
</dbReference>
<keyword evidence="5" id="KW-1185">Reference proteome</keyword>
<dbReference type="PANTHER" id="PTHR48081">
    <property type="entry name" value="AB HYDROLASE SUPERFAMILY PROTEIN C4A8.06C"/>
    <property type="match status" value="1"/>
</dbReference>
<dbReference type="RefSeq" id="XP_046004968.1">
    <property type="nucleotide sequence ID" value="XM_046151446.1"/>
</dbReference>
<keyword evidence="1 4" id="KW-0378">Hydrolase</keyword>
<evidence type="ECO:0000313" key="5">
    <source>
        <dbReference type="Proteomes" id="UP000756346"/>
    </source>
</evidence>
<feature type="domain" description="Alpha/beta hydrolase fold-3" evidence="3">
    <location>
        <begin position="89"/>
        <end position="297"/>
    </location>
</feature>
<dbReference type="GeneID" id="70180992"/>
<feature type="region of interest" description="Disordered" evidence="2">
    <location>
        <begin position="296"/>
        <end position="318"/>
    </location>
</feature>
<organism evidence="4 5">
    <name type="scientific">Microdochium trichocladiopsis</name>
    <dbReference type="NCBI Taxonomy" id="1682393"/>
    <lineage>
        <taxon>Eukaryota</taxon>
        <taxon>Fungi</taxon>
        <taxon>Dikarya</taxon>
        <taxon>Ascomycota</taxon>
        <taxon>Pezizomycotina</taxon>
        <taxon>Sordariomycetes</taxon>
        <taxon>Xylariomycetidae</taxon>
        <taxon>Xylariales</taxon>
        <taxon>Microdochiaceae</taxon>
        <taxon>Microdochium</taxon>
    </lineage>
</organism>
<dbReference type="PANTHER" id="PTHR48081:SF8">
    <property type="entry name" value="ALPHA_BETA HYDROLASE FOLD-3 DOMAIN-CONTAINING PROTEIN-RELATED"/>
    <property type="match status" value="1"/>
</dbReference>